<gene>
    <name evidence="1" type="ORF">OHA22_44345</name>
</gene>
<accession>A0AAU2ACI4</accession>
<evidence type="ECO:0000313" key="1">
    <source>
        <dbReference type="EMBL" id="WTT22072.1"/>
    </source>
</evidence>
<evidence type="ECO:0008006" key="2">
    <source>
        <dbReference type="Google" id="ProtNLM"/>
    </source>
</evidence>
<name>A0AAU2ACI4_9ACTN</name>
<organism evidence="1">
    <name type="scientific">Streptomyces sp. NBC_00093</name>
    <dbReference type="NCBI Taxonomy" id="2975649"/>
    <lineage>
        <taxon>Bacteria</taxon>
        <taxon>Bacillati</taxon>
        <taxon>Actinomycetota</taxon>
        <taxon>Actinomycetes</taxon>
        <taxon>Kitasatosporales</taxon>
        <taxon>Streptomycetaceae</taxon>
        <taxon>Streptomyces</taxon>
    </lineage>
</organism>
<protein>
    <recommendedName>
        <fullName evidence="2">Replication initiation protein</fullName>
    </recommendedName>
</protein>
<sequence>MQTCTCDDVLCQGPALLAADFHYRHLVRAARPPGARKSRRSDDDNHMLYLLLRVATKLEGDSPVLFSYEEAAAELDTAEDTVRAGIAWLVEHRYLALDGQVDGVARLWVNPAVAFLAGTTDPRIAAARHRFPYIVMDEQGMAADQPVHVAEYDEQGWELVYQNNAEQLEDPPRFPFGCPLHHGAVGAGR</sequence>
<dbReference type="AlphaFoldDB" id="A0AAU2ACI4"/>
<proteinExistence type="predicted"/>
<dbReference type="EMBL" id="CP108222">
    <property type="protein sequence ID" value="WTT22072.1"/>
    <property type="molecule type" value="Genomic_DNA"/>
</dbReference>
<reference evidence="1" key="1">
    <citation type="submission" date="2022-10" db="EMBL/GenBank/DDBJ databases">
        <title>The complete genomes of actinobacterial strains from the NBC collection.</title>
        <authorList>
            <person name="Joergensen T.S."/>
            <person name="Alvarez Arevalo M."/>
            <person name="Sterndorff E.B."/>
            <person name="Faurdal D."/>
            <person name="Vuksanovic O."/>
            <person name="Mourched A.-S."/>
            <person name="Charusanti P."/>
            <person name="Shaw S."/>
            <person name="Blin K."/>
            <person name="Weber T."/>
        </authorList>
    </citation>
    <scope>NUCLEOTIDE SEQUENCE</scope>
    <source>
        <strain evidence="1">NBC_00093</strain>
    </source>
</reference>